<organism evidence="7">
    <name type="scientific">marine metagenome</name>
    <dbReference type="NCBI Taxonomy" id="408172"/>
    <lineage>
        <taxon>unclassified sequences</taxon>
        <taxon>metagenomes</taxon>
        <taxon>ecological metagenomes</taxon>
    </lineage>
</organism>
<evidence type="ECO:0000256" key="1">
    <source>
        <dbReference type="ARBA" id="ARBA00004141"/>
    </source>
</evidence>
<feature type="transmembrane region" description="Helical" evidence="5">
    <location>
        <begin position="47"/>
        <end position="70"/>
    </location>
</feature>
<dbReference type="Pfam" id="PF00324">
    <property type="entry name" value="AA_permease"/>
    <property type="match status" value="1"/>
</dbReference>
<evidence type="ECO:0000259" key="6">
    <source>
        <dbReference type="Pfam" id="PF00324"/>
    </source>
</evidence>
<dbReference type="EMBL" id="UINC01082272">
    <property type="protein sequence ID" value="SVC26890.1"/>
    <property type="molecule type" value="Genomic_DNA"/>
</dbReference>
<evidence type="ECO:0000256" key="5">
    <source>
        <dbReference type="SAM" id="Phobius"/>
    </source>
</evidence>
<evidence type="ECO:0000256" key="3">
    <source>
        <dbReference type="ARBA" id="ARBA00022989"/>
    </source>
</evidence>
<dbReference type="GO" id="GO:0055085">
    <property type="term" value="P:transmembrane transport"/>
    <property type="evidence" value="ECO:0007669"/>
    <property type="project" value="InterPro"/>
</dbReference>
<feature type="non-terminal residue" evidence="7">
    <location>
        <position position="154"/>
    </location>
</feature>
<comment type="subcellular location">
    <subcellularLocation>
        <location evidence="1">Membrane</location>
        <topology evidence="1">Multi-pass membrane protein</topology>
    </subcellularLocation>
</comment>
<dbReference type="PANTHER" id="PTHR42770:SF7">
    <property type="entry name" value="MEMBRANE PROTEIN"/>
    <property type="match status" value="1"/>
</dbReference>
<dbReference type="InterPro" id="IPR004841">
    <property type="entry name" value="AA-permease/SLC12A_dom"/>
</dbReference>
<keyword evidence="4 5" id="KW-0472">Membrane</keyword>
<evidence type="ECO:0000256" key="4">
    <source>
        <dbReference type="ARBA" id="ARBA00023136"/>
    </source>
</evidence>
<dbReference type="GO" id="GO:0016020">
    <property type="term" value="C:membrane"/>
    <property type="evidence" value="ECO:0007669"/>
    <property type="project" value="UniProtKB-SubCell"/>
</dbReference>
<accession>A0A382KQY6</accession>
<gene>
    <name evidence="7" type="ORF">METZ01_LOCUS279744</name>
</gene>
<keyword evidence="2 5" id="KW-0812">Transmembrane</keyword>
<keyword evidence="3 5" id="KW-1133">Transmembrane helix</keyword>
<proteinExistence type="predicted"/>
<name>A0A382KQY6_9ZZZZ</name>
<feature type="transmembrane region" description="Helical" evidence="5">
    <location>
        <begin position="16"/>
        <end position="35"/>
    </location>
</feature>
<evidence type="ECO:0000256" key="2">
    <source>
        <dbReference type="ARBA" id="ARBA00022692"/>
    </source>
</evidence>
<dbReference type="AlphaFoldDB" id="A0A382KQY6"/>
<evidence type="ECO:0000313" key="7">
    <source>
        <dbReference type="EMBL" id="SVC26890.1"/>
    </source>
</evidence>
<protein>
    <recommendedName>
        <fullName evidence="6">Amino acid permease/ SLC12A domain-containing protein</fullName>
    </recommendedName>
</protein>
<dbReference type="PANTHER" id="PTHR42770">
    <property type="entry name" value="AMINO ACID TRANSPORTER-RELATED"/>
    <property type="match status" value="1"/>
</dbReference>
<dbReference type="InterPro" id="IPR050367">
    <property type="entry name" value="APC_superfamily"/>
</dbReference>
<feature type="transmembrane region" description="Helical" evidence="5">
    <location>
        <begin position="91"/>
        <end position="117"/>
    </location>
</feature>
<reference evidence="7" key="1">
    <citation type="submission" date="2018-05" db="EMBL/GenBank/DDBJ databases">
        <authorList>
            <person name="Lanie J.A."/>
            <person name="Ng W.-L."/>
            <person name="Kazmierczak K.M."/>
            <person name="Andrzejewski T.M."/>
            <person name="Davidsen T.M."/>
            <person name="Wayne K.J."/>
            <person name="Tettelin H."/>
            <person name="Glass J.I."/>
            <person name="Rusch D."/>
            <person name="Podicherti R."/>
            <person name="Tsui H.-C.T."/>
            <person name="Winkler M.E."/>
        </authorList>
    </citation>
    <scope>NUCLEOTIDE SEQUENCE</scope>
</reference>
<sequence length="154" mass="16590">MTDSSKPEPGKLRRTLGPLMLWGLGVGYVISGEYFGWNLGLPLGGTWGMLVATLIITVMYVAFTLSYAELACAMPQAGGVFVYAQRALGPFWGFQAGLVQIVEFVFAPPAIAMAIGAYVGMRLDVDPRVVGIAAFFIFTGLNIWGVRQAAMFEL</sequence>
<dbReference type="Gene3D" id="1.20.1740.10">
    <property type="entry name" value="Amino acid/polyamine transporter I"/>
    <property type="match status" value="1"/>
</dbReference>
<feature type="domain" description="Amino acid permease/ SLC12A" evidence="6">
    <location>
        <begin position="40"/>
        <end position="153"/>
    </location>
</feature>
<feature type="transmembrane region" description="Helical" evidence="5">
    <location>
        <begin position="129"/>
        <end position="146"/>
    </location>
</feature>